<evidence type="ECO:0000313" key="2">
    <source>
        <dbReference type="Proteomes" id="UP000027195"/>
    </source>
</evidence>
<accession>A0A067LWF4</accession>
<reference evidence="2" key="1">
    <citation type="journal article" date="2014" name="Proc. Natl. Acad. Sci. U.S.A.">
        <title>Extensive sampling of basidiomycete genomes demonstrates inadequacy of the white-rot/brown-rot paradigm for wood decay fungi.</title>
        <authorList>
            <person name="Riley R."/>
            <person name="Salamov A.A."/>
            <person name="Brown D.W."/>
            <person name="Nagy L.G."/>
            <person name="Floudas D."/>
            <person name="Held B.W."/>
            <person name="Levasseur A."/>
            <person name="Lombard V."/>
            <person name="Morin E."/>
            <person name="Otillar R."/>
            <person name="Lindquist E.A."/>
            <person name="Sun H."/>
            <person name="LaButti K.M."/>
            <person name="Schmutz J."/>
            <person name="Jabbour D."/>
            <person name="Luo H."/>
            <person name="Baker S.E."/>
            <person name="Pisabarro A.G."/>
            <person name="Walton J.D."/>
            <person name="Blanchette R.A."/>
            <person name="Henrissat B."/>
            <person name="Martin F."/>
            <person name="Cullen D."/>
            <person name="Hibbett D.S."/>
            <person name="Grigoriev I.V."/>
        </authorList>
    </citation>
    <scope>NUCLEOTIDE SEQUENCE [LARGE SCALE GENOMIC DNA]</scope>
    <source>
        <strain evidence="2">FD-172 SS1</strain>
    </source>
</reference>
<dbReference type="Proteomes" id="UP000027195">
    <property type="component" value="Unassembled WGS sequence"/>
</dbReference>
<evidence type="ECO:0000313" key="1">
    <source>
        <dbReference type="EMBL" id="KDQ07514.1"/>
    </source>
</evidence>
<dbReference type="HOGENOM" id="CLU_097604_0_0_1"/>
<keyword evidence="2" id="KW-1185">Reference proteome</keyword>
<dbReference type="EMBL" id="KL198105">
    <property type="protein sequence ID" value="KDQ07514.1"/>
    <property type="molecule type" value="Genomic_DNA"/>
</dbReference>
<organism evidence="1 2">
    <name type="scientific">Botryobasidium botryosum (strain FD-172 SS1)</name>
    <dbReference type="NCBI Taxonomy" id="930990"/>
    <lineage>
        <taxon>Eukaryota</taxon>
        <taxon>Fungi</taxon>
        <taxon>Dikarya</taxon>
        <taxon>Basidiomycota</taxon>
        <taxon>Agaricomycotina</taxon>
        <taxon>Agaricomycetes</taxon>
        <taxon>Cantharellales</taxon>
        <taxon>Botryobasidiaceae</taxon>
        <taxon>Botryobasidium</taxon>
    </lineage>
</organism>
<dbReference type="AlphaFoldDB" id="A0A067LWF4"/>
<gene>
    <name evidence="1" type="ORF">BOTBODRAFT_38702</name>
</gene>
<sequence>MELTRDELRGLELAWQSKLRYHENNLLLLIKELDGLDFSYTSLLINHARSSRAIGNGIQPFCCLHRGRTQYIKGFNIAPPNMCGINYEAQFYAELRAYHDTKYGYILIREISSCPHDLPDVLEALLDDWNSIGPLPPEEPACPRSDDVERVFDTRVFFDAPSLTALLRNESQKAKESIEGFRRLNHYFPSFLRGLKHGDSIPRFRDVQAIATRTPVASSVIPKPCNLPIVL</sequence>
<dbReference type="InParanoid" id="A0A067LWF4"/>
<protein>
    <submittedName>
        <fullName evidence="1">Uncharacterized protein</fullName>
    </submittedName>
</protein>
<name>A0A067LWF4_BOTB1</name>
<proteinExistence type="predicted"/>